<keyword evidence="5 7" id="KW-0472">Membrane</keyword>
<feature type="transmembrane region" description="Helical" evidence="7">
    <location>
        <begin position="69"/>
        <end position="94"/>
    </location>
</feature>
<feature type="transmembrane region" description="Helical" evidence="7">
    <location>
        <begin position="433"/>
        <end position="459"/>
    </location>
</feature>
<keyword evidence="4 7" id="KW-1133">Transmembrane helix</keyword>
<evidence type="ECO:0000256" key="1">
    <source>
        <dbReference type="ARBA" id="ARBA00004141"/>
    </source>
</evidence>
<dbReference type="PANTHER" id="PTHR42718:SF9">
    <property type="entry name" value="MAJOR FACILITATOR SUPERFAMILY MULTIDRUG TRANSPORTER MFSC"/>
    <property type="match status" value="1"/>
</dbReference>
<evidence type="ECO:0000256" key="2">
    <source>
        <dbReference type="ARBA" id="ARBA00022448"/>
    </source>
</evidence>
<feature type="transmembrane region" description="Helical" evidence="7">
    <location>
        <begin position="382"/>
        <end position="400"/>
    </location>
</feature>
<dbReference type="InterPro" id="IPR011701">
    <property type="entry name" value="MFS"/>
</dbReference>
<dbReference type="Proteomes" id="UP000070501">
    <property type="component" value="Unassembled WGS sequence"/>
</dbReference>
<dbReference type="AlphaFoldDB" id="A0A136J3E1"/>
<dbReference type="InterPro" id="IPR036259">
    <property type="entry name" value="MFS_trans_sf"/>
</dbReference>
<feature type="transmembrane region" description="Helical" evidence="7">
    <location>
        <begin position="199"/>
        <end position="220"/>
    </location>
</feature>
<feature type="transmembrane region" description="Helical" evidence="7">
    <location>
        <begin position="136"/>
        <end position="155"/>
    </location>
</feature>
<dbReference type="EMBL" id="KQ964249">
    <property type="protein sequence ID" value="KXJ91760.1"/>
    <property type="molecule type" value="Genomic_DNA"/>
</dbReference>
<evidence type="ECO:0000256" key="4">
    <source>
        <dbReference type="ARBA" id="ARBA00022989"/>
    </source>
</evidence>
<comment type="subcellular location">
    <subcellularLocation>
        <location evidence="1">Membrane</location>
        <topology evidence="1">Multi-pass membrane protein</topology>
    </subcellularLocation>
</comment>
<accession>A0A136J3E1</accession>
<dbReference type="PROSITE" id="PS50850">
    <property type="entry name" value="MFS"/>
    <property type="match status" value="1"/>
</dbReference>
<evidence type="ECO:0000256" key="3">
    <source>
        <dbReference type="ARBA" id="ARBA00022692"/>
    </source>
</evidence>
<dbReference type="GO" id="GO:0022857">
    <property type="term" value="F:transmembrane transporter activity"/>
    <property type="evidence" value="ECO:0007669"/>
    <property type="project" value="InterPro"/>
</dbReference>
<feature type="transmembrane region" description="Helical" evidence="7">
    <location>
        <begin position="407"/>
        <end position="427"/>
    </location>
</feature>
<feature type="transmembrane region" description="Helical" evidence="7">
    <location>
        <begin position="267"/>
        <end position="286"/>
    </location>
</feature>
<gene>
    <name evidence="9" type="ORF">Micbo1qcDRAFT_203814</name>
</gene>
<dbReference type="GO" id="GO:0016020">
    <property type="term" value="C:membrane"/>
    <property type="evidence" value="ECO:0007669"/>
    <property type="project" value="UniProtKB-SubCell"/>
</dbReference>
<dbReference type="PANTHER" id="PTHR42718">
    <property type="entry name" value="MAJOR FACILITATOR SUPERFAMILY MULTIDRUG TRANSPORTER MFSC"/>
    <property type="match status" value="1"/>
</dbReference>
<proteinExistence type="predicted"/>
<dbReference type="InParanoid" id="A0A136J3E1"/>
<evidence type="ECO:0000313" key="10">
    <source>
        <dbReference type="Proteomes" id="UP000070501"/>
    </source>
</evidence>
<dbReference type="Pfam" id="PF07690">
    <property type="entry name" value="MFS_1"/>
    <property type="match status" value="1"/>
</dbReference>
<feature type="transmembrane region" description="Helical" evidence="7">
    <location>
        <begin position="226"/>
        <end position="246"/>
    </location>
</feature>
<sequence length="603" mass="63359">MTTTAIPNTQPQGSEKAVISAVPEPPTAAGEAPVPTLVARPDTAARDSDTGNDDEFADPGLPLSKIRCILLVLTLAGASFLNTLTVQSVVIILPSIGKDLNIPETRLQWVVSAYSLAFACMLLLWGRIADLVGKRLIFVAGSAFVAVTMIINPFLTNEIAFNLFRGLQGVGAAANVPTAIGILGVTFKPGKAKNYAFSAYAAGSPLGAVLGNLIAGLIASYANWRWVFGATAGLAILVTVAGLLVIPQPPPNSAAAAKEGLSFLKDVDWSGGFLITLALLGMLFALTEGNVVGWDTVWVYMLMVIALLLTLIFAGWQLYQEKHLSATRTPLMKVTIFKNGKFVAAMAIMGIMFGAFSDLLVYATYFWQKYQGLDALQTTLRFIPTSAFGLLTAFVMSHLISRVSTWVMLAVGTVCVALGCMLFAIPIPDDTSYFAFGLPAMILSVIGADVAWPALVLFTSKTLPQQDQAMGGALINASGMFGRALALAITTAVQTVVMARERGVSVEDSGPVKAWDPASLQGLRVANWFNCGFALLGTVLVCVAFRGTGIVGKIEKPMSTTSSEEGGADVRPAGGSGDAERGEGGGGGPAAVGTHHQRLEEDF</sequence>
<reference evidence="10" key="1">
    <citation type="submission" date="2016-02" db="EMBL/GenBank/DDBJ databases">
        <title>Draft genome sequence of Microdochium bolleyi, a fungal endophyte of beachgrass.</title>
        <authorList>
            <consortium name="DOE Joint Genome Institute"/>
            <person name="David A.S."/>
            <person name="May G."/>
            <person name="Haridas S."/>
            <person name="Lim J."/>
            <person name="Wang M."/>
            <person name="Labutti K."/>
            <person name="Lipzen A."/>
            <person name="Barry K."/>
            <person name="Grigoriev I.V."/>
        </authorList>
    </citation>
    <scope>NUCLEOTIDE SEQUENCE [LARGE SCALE GENOMIC DNA]</scope>
    <source>
        <strain evidence="10">J235TASD1</strain>
    </source>
</reference>
<dbReference type="OrthoDB" id="440755at2759"/>
<evidence type="ECO:0000313" key="9">
    <source>
        <dbReference type="EMBL" id="KXJ91760.1"/>
    </source>
</evidence>
<feature type="transmembrane region" description="Helical" evidence="7">
    <location>
        <begin position="298"/>
        <end position="319"/>
    </location>
</feature>
<feature type="domain" description="Major facilitator superfamily (MFS) profile" evidence="8">
    <location>
        <begin position="71"/>
        <end position="549"/>
    </location>
</feature>
<keyword evidence="10" id="KW-1185">Reference proteome</keyword>
<feature type="compositionally biased region" description="Polar residues" evidence="6">
    <location>
        <begin position="1"/>
        <end position="13"/>
    </location>
</feature>
<evidence type="ECO:0000259" key="8">
    <source>
        <dbReference type="PROSITE" id="PS50850"/>
    </source>
</evidence>
<feature type="region of interest" description="Disordered" evidence="6">
    <location>
        <begin position="1"/>
        <end position="56"/>
    </location>
</feature>
<feature type="transmembrane region" description="Helical" evidence="7">
    <location>
        <begin position="167"/>
        <end position="187"/>
    </location>
</feature>
<evidence type="ECO:0000256" key="7">
    <source>
        <dbReference type="SAM" id="Phobius"/>
    </source>
</evidence>
<dbReference type="Gene3D" id="1.20.1720.10">
    <property type="entry name" value="Multidrug resistance protein D"/>
    <property type="match status" value="1"/>
</dbReference>
<feature type="transmembrane region" description="Helical" evidence="7">
    <location>
        <begin position="525"/>
        <end position="545"/>
    </location>
</feature>
<keyword evidence="3 7" id="KW-0812">Transmembrane</keyword>
<dbReference type="Gene3D" id="1.20.1250.20">
    <property type="entry name" value="MFS general substrate transporter like domains"/>
    <property type="match status" value="1"/>
</dbReference>
<feature type="transmembrane region" description="Helical" evidence="7">
    <location>
        <begin position="340"/>
        <end position="362"/>
    </location>
</feature>
<protein>
    <submittedName>
        <fullName evidence="9">Drug resistance protein</fullName>
    </submittedName>
</protein>
<evidence type="ECO:0000256" key="5">
    <source>
        <dbReference type="ARBA" id="ARBA00023136"/>
    </source>
</evidence>
<feature type="transmembrane region" description="Helical" evidence="7">
    <location>
        <begin position="106"/>
        <end position="124"/>
    </location>
</feature>
<keyword evidence="2" id="KW-0813">Transport</keyword>
<name>A0A136J3E1_9PEZI</name>
<dbReference type="InterPro" id="IPR020846">
    <property type="entry name" value="MFS_dom"/>
</dbReference>
<evidence type="ECO:0000256" key="6">
    <source>
        <dbReference type="SAM" id="MobiDB-lite"/>
    </source>
</evidence>
<feature type="region of interest" description="Disordered" evidence="6">
    <location>
        <begin position="556"/>
        <end position="603"/>
    </location>
</feature>
<dbReference type="SUPFAM" id="SSF103473">
    <property type="entry name" value="MFS general substrate transporter"/>
    <property type="match status" value="2"/>
</dbReference>
<organism evidence="9 10">
    <name type="scientific">Microdochium bolleyi</name>
    <dbReference type="NCBI Taxonomy" id="196109"/>
    <lineage>
        <taxon>Eukaryota</taxon>
        <taxon>Fungi</taxon>
        <taxon>Dikarya</taxon>
        <taxon>Ascomycota</taxon>
        <taxon>Pezizomycotina</taxon>
        <taxon>Sordariomycetes</taxon>
        <taxon>Xylariomycetidae</taxon>
        <taxon>Xylariales</taxon>
        <taxon>Microdochiaceae</taxon>
        <taxon>Microdochium</taxon>
    </lineage>
</organism>